<organism evidence="1 2">
    <name type="scientific">Brucella intermedia GD04153</name>
    <dbReference type="NCBI Taxonomy" id="2975438"/>
    <lineage>
        <taxon>Bacteria</taxon>
        <taxon>Pseudomonadati</taxon>
        <taxon>Pseudomonadota</taxon>
        <taxon>Alphaproteobacteria</taxon>
        <taxon>Hyphomicrobiales</taxon>
        <taxon>Brucellaceae</taxon>
        <taxon>Brucella/Ochrobactrum group</taxon>
        <taxon>Brucella</taxon>
    </lineage>
</organism>
<dbReference type="Pfam" id="PF21983">
    <property type="entry name" value="NikA-like"/>
    <property type="match status" value="1"/>
</dbReference>
<dbReference type="EMBL" id="JAODYY010000008">
    <property type="protein sequence ID" value="MDH0125779.1"/>
    <property type="molecule type" value="Genomic_DNA"/>
</dbReference>
<proteinExistence type="predicted"/>
<dbReference type="Proteomes" id="UP001158087">
    <property type="component" value="Unassembled WGS sequence"/>
</dbReference>
<reference evidence="1" key="1">
    <citation type="submission" date="2022-09" db="EMBL/GenBank/DDBJ databases">
        <title>Intensive care unit water sources are persistently colonized with multi-drug resistant bacteria and are the site of extensive horizontal gene transfer of antibiotic resistance genes.</title>
        <authorList>
            <person name="Diorio-Toth L."/>
        </authorList>
    </citation>
    <scope>NUCLEOTIDE SEQUENCE</scope>
    <source>
        <strain evidence="1">GD04153</strain>
    </source>
</reference>
<evidence type="ECO:0000313" key="1">
    <source>
        <dbReference type="EMBL" id="MDH0125779.1"/>
    </source>
</evidence>
<accession>A0AA42H289</accession>
<protein>
    <submittedName>
        <fullName evidence="1">Uncharacterized protein</fullName>
    </submittedName>
</protein>
<dbReference type="InterPro" id="IPR053842">
    <property type="entry name" value="NikA-like"/>
</dbReference>
<evidence type="ECO:0000313" key="2">
    <source>
        <dbReference type="Proteomes" id="UP001158087"/>
    </source>
</evidence>
<dbReference type="AlphaFoldDB" id="A0AA42H289"/>
<comment type="caution">
    <text evidence="1">The sequence shown here is derived from an EMBL/GenBank/DDBJ whole genome shotgun (WGS) entry which is preliminary data.</text>
</comment>
<name>A0AA42H289_9HYPH</name>
<sequence length="56" mass="6030">MRADVAMADYILVRVFTEEKRALKETAREKGVSLSEFIRTRAMGGPNLGGSANGAS</sequence>
<gene>
    <name evidence="1" type="ORF">N7376_17390</name>
</gene>